<dbReference type="Gene3D" id="1.20.120.550">
    <property type="entry name" value="Membrane associated eicosanoid/glutathione metabolism-like domain"/>
    <property type="match status" value="1"/>
</dbReference>
<keyword evidence="7" id="KW-1185">Reference proteome</keyword>
<dbReference type="SUPFAM" id="SSF161084">
    <property type="entry name" value="MAPEG domain-like"/>
    <property type="match status" value="1"/>
</dbReference>
<evidence type="ECO:0008006" key="8">
    <source>
        <dbReference type="Google" id="ProtNLM"/>
    </source>
</evidence>
<evidence type="ECO:0000256" key="1">
    <source>
        <dbReference type="ARBA" id="ARBA00004141"/>
    </source>
</evidence>
<name>A0ABQ8FRA7_9FUNG</name>
<dbReference type="PANTHER" id="PTHR10250:SF26">
    <property type="entry name" value="GLUTATHIONE S-TRANSFERASE 3, MITOCHONDRIAL"/>
    <property type="match status" value="1"/>
</dbReference>
<dbReference type="PANTHER" id="PTHR10250">
    <property type="entry name" value="MICROSOMAL GLUTATHIONE S-TRANSFERASE"/>
    <property type="match status" value="1"/>
</dbReference>
<dbReference type="InterPro" id="IPR050997">
    <property type="entry name" value="MAPEG"/>
</dbReference>
<feature type="transmembrane region" description="Helical" evidence="5">
    <location>
        <begin position="12"/>
        <end position="30"/>
    </location>
</feature>
<evidence type="ECO:0000313" key="6">
    <source>
        <dbReference type="EMBL" id="KAH6601205.1"/>
    </source>
</evidence>
<dbReference type="Proteomes" id="UP001648503">
    <property type="component" value="Unassembled WGS sequence"/>
</dbReference>
<evidence type="ECO:0000256" key="5">
    <source>
        <dbReference type="SAM" id="Phobius"/>
    </source>
</evidence>
<comment type="subcellular location">
    <subcellularLocation>
        <location evidence="1">Membrane</location>
        <topology evidence="1">Multi-pass membrane protein</topology>
    </subcellularLocation>
</comment>
<dbReference type="Pfam" id="PF01124">
    <property type="entry name" value="MAPEG"/>
    <property type="match status" value="1"/>
</dbReference>
<evidence type="ECO:0000256" key="3">
    <source>
        <dbReference type="ARBA" id="ARBA00022989"/>
    </source>
</evidence>
<keyword evidence="3 5" id="KW-1133">Transmembrane helix</keyword>
<dbReference type="InterPro" id="IPR001129">
    <property type="entry name" value="Membr-assoc_MAPEG"/>
</dbReference>
<sequence length="144" mass="15638">MHITLTPDHGYLIGVAVASTLFITSLGFKVSGARSKAKVPYPYMYAEVAEAEKDKSKHIFNCTQRAHQNTLEGYPTFLVLLGCAALEHPLYAAISGAIWIVGKYFYAQGYSTGDPKKRMRGALAYVGLFALLGMSIKTGVMAVL</sequence>
<gene>
    <name evidence="6" type="ORF">BASA50_001730</name>
</gene>
<feature type="transmembrane region" description="Helical" evidence="5">
    <location>
        <begin position="122"/>
        <end position="143"/>
    </location>
</feature>
<organism evidence="6 7">
    <name type="scientific">Batrachochytrium salamandrivorans</name>
    <dbReference type="NCBI Taxonomy" id="1357716"/>
    <lineage>
        <taxon>Eukaryota</taxon>
        <taxon>Fungi</taxon>
        <taxon>Fungi incertae sedis</taxon>
        <taxon>Chytridiomycota</taxon>
        <taxon>Chytridiomycota incertae sedis</taxon>
        <taxon>Chytridiomycetes</taxon>
        <taxon>Rhizophydiales</taxon>
        <taxon>Rhizophydiales incertae sedis</taxon>
        <taxon>Batrachochytrium</taxon>
    </lineage>
</organism>
<dbReference type="EMBL" id="JAFCIX010000016">
    <property type="protein sequence ID" value="KAH6601205.1"/>
    <property type="molecule type" value="Genomic_DNA"/>
</dbReference>
<dbReference type="InterPro" id="IPR023352">
    <property type="entry name" value="MAPEG-like_dom_sf"/>
</dbReference>
<keyword evidence="2 5" id="KW-0812">Transmembrane</keyword>
<accession>A0ABQ8FRA7</accession>
<protein>
    <recommendedName>
        <fullName evidence="8">Microsomal glutathione S-transferase 3</fullName>
    </recommendedName>
</protein>
<comment type="caution">
    <text evidence="6">The sequence shown here is derived from an EMBL/GenBank/DDBJ whole genome shotgun (WGS) entry which is preliminary data.</text>
</comment>
<evidence type="ECO:0000313" key="7">
    <source>
        <dbReference type="Proteomes" id="UP001648503"/>
    </source>
</evidence>
<reference evidence="6 7" key="1">
    <citation type="submission" date="2021-02" db="EMBL/GenBank/DDBJ databases">
        <title>Variation within the Batrachochytrium salamandrivorans European outbreak.</title>
        <authorList>
            <person name="Kelly M."/>
            <person name="Pasmans F."/>
            <person name="Shea T.P."/>
            <person name="Munoz J.F."/>
            <person name="Carranza S."/>
            <person name="Cuomo C.A."/>
            <person name="Martel A."/>
        </authorList>
    </citation>
    <scope>NUCLEOTIDE SEQUENCE [LARGE SCALE GENOMIC DNA]</scope>
    <source>
        <strain evidence="6 7">AMFP18/2</strain>
    </source>
</reference>
<evidence type="ECO:0000256" key="4">
    <source>
        <dbReference type="ARBA" id="ARBA00023136"/>
    </source>
</evidence>
<feature type="transmembrane region" description="Helical" evidence="5">
    <location>
        <begin position="77"/>
        <end position="101"/>
    </location>
</feature>
<keyword evidence="4 5" id="KW-0472">Membrane</keyword>
<proteinExistence type="predicted"/>
<evidence type="ECO:0000256" key="2">
    <source>
        <dbReference type="ARBA" id="ARBA00022692"/>
    </source>
</evidence>